<keyword evidence="1" id="KW-0808">Transferase</keyword>
<dbReference type="AlphaFoldDB" id="A0AA40DWY5"/>
<dbReference type="PANTHER" id="PTHR48050">
    <property type="entry name" value="STEROL 3-BETA-GLUCOSYLTRANSFERASE"/>
    <property type="match status" value="1"/>
</dbReference>
<feature type="transmembrane region" description="Helical" evidence="2">
    <location>
        <begin position="182"/>
        <end position="205"/>
    </location>
</feature>
<dbReference type="SUPFAM" id="SSF53756">
    <property type="entry name" value="UDP-Glycosyltransferase/glycogen phosphorylase"/>
    <property type="match status" value="1"/>
</dbReference>
<evidence type="ECO:0000256" key="2">
    <source>
        <dbReference type="SAM" id="Phobius"/>
    </source>
</evidence>
<keyword evidence="2" id="KW-0472">Membrane</keyword>
<gene>
    <name evidence="3" type="ORF">B0H67DRAFT_515661</name>
</gene>
<comment type="caution">
    <text evidence="3">The sequence shown here is derived from an EMBL/GenBank/DDBJ whole genome shotgun (WGS) entry which is preliminary data.</text>
</comment>
<keyword evidence="4" id="KW-1185">Reference proteome</keyword>
<accession>A0AA40DWY5</accession>
<evidence type="ECO:0008006" key="5">
    <source>
        <dbReference type="Google" id="ProtNLM"/>
    </source>
</evidence>
<dbReference type="Gene3D" id="3.40.50.2000">
    <property type="entry name" value="Glycogen Phosphorylase B"/>
    <property type="match status" value="1"/>
</dbReference>
<dbReference type="GO" id="GO:0008194">
    <property type="term" value="F:UDP-glycosyltransferase activity"/>
    <property type="evidence" value="ECO:0007669"/>
    <property type="project" value="InterPro"/>
</dbReference>
<organism evidence="3 4">
    <name type="scientific">Lasiosphaeris hirsuta</name>
    <dbReference type="NCBI Taxonomy" id="260670"/>
    <lineage>
        <taxon>Eukaryota</taxon>
        <taxon>Fungi</taxon>
        <taxon>Dikarya</taxon>
        <taxon>Ascomycota</taxon>
        <taxon>Pezizomycotina</taxon>
        <taxon>Sordariomycetes</taxon>
        <taxon>Sordariomycetidae</taxon>
        <taxon>Sordariales</taxon>
        <taxon>Lasiosphaeriaceae</taxon>
        <taxon>Lasiosphaeris</taxon>
    </lineage>
</organism>
<dbReference type="Pfam" id="PF00201">
    <property type="entry name" value="UDPGT"/>
    <property type="match status" value="1"/>
</dbReference>
<keyword evidence="2" id="KW-0812">Transmembrane</keyword>
<dbReference type="InterPro" id="IPR050426">
    <property type="entry name" value="Glycosyltransferase_28"/>
</dbReference>
<dbReference type="InterPro" id="IPR002213">
    <property type="entry name" value="UDP_glucos_trans"/>
</dbReference>
<evidence type="ECO:0000256" key="1">
    <source>
        <dbReference type="ARBA" id="ARBA00022679"/>
    </source>
</evidence>
<dbReference type="CDD" id="cd03784">
    <property type="entry name" value="GT1_Gtf-like"/>
    <property type="match status" value="1"/>
</dbReference>
<reference evidence="3" key="1">
    <citation type="submission" date="2023-06" db="EMBL/GenBank/DDBJ databases">
        <title>Genome-scale phylogeny and comparative genomics of the fungal order Sordariales.</title>
        <authorList>
            <consortium name="Lawrence Berkeley National Laboratory"/>
            <person name="Hensen N."/>
            <person name="Bonometti L."/>
            <person name="Westerberg I."/>
            <person name="Brannstrom I.O."/>
            <person name="Guillou S."/>
            <person name="Cros-Aarteil S."/>
            <person name="Calhoun S."/>
            <person name="Haridas S."/>
            <person name="Kuo A."/>
            <person name="Mondo S."/>
            <person name="Pangilinan J."/>
            <person name="Riley R."/>
            <person name="Labutti K."/>
            <person name="Andreopoulos B."/>
            <person name="Lipzen A."/>
            <person name="Chen C."/>
            <person name="Yanf M."/>
            <person name="Daum C."/>
            <person name="Ng V."/>
            <person name="Clum A."/>
            <person name="Steindorff A."/>
            <person name="Ohm R."/>
            <person name="Martin F."/>
            <person name="Silar P."/>
            <person name="Natvig D."/>
            <person name="Lalanne C."/>
            <person name="Gautier V."/>
            <person name="Ament-Velasquez S.L."/>
            <person name="Kruys A."/>
            <person name="Hutchinson M.I."/>
            <person name="Powell A.J."/>
            <person name="Barry K."/>
            <person name="Miller A.N."/>
            <person name="Grigoriev I.V."/>
            <person name="Debuchy R."/>
            <person name="Gladieux P."/>
            <person name="Thoren M.H."/>
            <person name="Johannesson H."/>
        </authorList>
    </citation>
    <scope>NUCLEOTIDE SEQUENCE</scope>
    <source>
        <strain evidence="3">SMH4607-1</strain>
    </source>
</reference>
<protein>
    <recommendedName>
        <fullName evidence="5">Glycosyltransferase</fullName>
    </recommendedName>
</protein>
<evidence type="ECO:0000313" key="4">
    <source>
        <dbReference type="Proteomes" id="UP001172102"/>
    </source>
</evidence>
<dbReference type="EMBL" id="JAUKUA010000004">
    <property type="protein sequence ID" value="KAK0716106.1"/>
    <property type="molecule type" value="Genomic_DNA"/>
</dbReference>
<name>A0AA40DWY5_9PEZI</name>
<evidence type="ECO:0000313" key="3">
    <source>
        <dbReference type="EMBL" id="KAK0716106.1"/>
    </source>
</evidence>
<proteinExistence type="predicted"/>
<dbReference type="PANTHER" id="PTHR48050:SF13">
    <property type="entry name" value="STEROL 3-BETA-GLUCOSYLTRANSFERASE UGT80A2"/>
    <property type="match status" value="1"/>
</dbReference>
<dbReference type="Proteomes" id="UP001172102">
    <property type="component" value="Unassembled WGS sequence"/>
</dbReference>
<keyword evidence="2" id="KW-1133">Transmembrane helix</keyword>
<sequence length="464" mass="50292">MSKSNDILFFTNSELGQASVILAVAEELGQDASTEARIHLASFSPLKATVPDGIPFHDLPGLSMKQLFASSGMGFLPKHQPGLKAVKGYTEAYSRVLAPWDEAQYFPIFGRCCELIEEIKPSLVVLDPLLGAAYDACIFTGQRHMILSPNTFKDHVTGAQPGLQPLYKFALLGSGYKIPLDFVAVLCNIYLAIAIHFCAFWSAPVRQLTKARNRRGISGPLSTIFDEVNPGLLYLVQSKPQSDFPLRIPSNVVGCGPILPAFEPLAETHPELSWWLNAGPTIVINMGSHVTHESRQISEILHAIEAALEKHQTHQVLWKLQSDTVPKIPPAIAPRVRIMSWLPGHPAAILTASPSIVAYVHHGGSNSFHEAVAAGVPHVVCPVWLDTYDFATRVEYLDIGVWANRTRAPEVGREDLAAALDQVSSGAMAERLRANAKRLAGSVGGVNAGRKAATARVLEMAKAS</sequence>